<accession>A0A9D4GI81</accession>
<dbReference type="EMBL" id="JAIWYP010000006">
    <property type="protein sequence ID" value="KAH3814457.1"/>
    <property type="molecule type" value="Genomic_DNA"/>
</dbReference>
<dbReference type="AlphaFoldDB" id="A0A9D4GI81"/>
<evidence type="ECO:0000313" key="1">
    <source>
        <dbReference type="EMBL" id="KAH3814457.1"/>
    </source>
</evidence>
<dbReference type="Proteomes" id="UP000828390">
    <property type="component" value="Unassembled WGS sequence"/>
</dbReference>
<reference evidence="1" key="2">
    <citation type="submission" date="2020-11" db="EMBL/GenBank/DDBJ databases">
        <authorList>
            <person name="McCartney M.A."/>
            <person name="Auch B."/>
            <person name="Kono T."/>
            <person name="Mallez S."/>
            <person name="Becker A."/>
            <person name="Gohl D.M."/>
            <person name="Silverstein K.A.T."/>
            <person name="Koren S."/>
            <person name="Bechman K.B."/>
            <person name="Herman A."/>
            <person name="Abrahante J.E."/>
            <person name="Garbe J."/>
        </authorList>
    </citation>
    <scope>NUCLEOTIDE SEQUENCE</scope>
    <source>
        <strain evidence="1">Duluth1</strain>
        <tissue evidence="1">Whole animal</tissue>
    </source>
</reference>
<comment type="caution">
    <text evidence="1">The sequence shown here is derived from an EMBL/GenBank/DDBJ whole genome shotgun (WGS) entry which is preliminary data.</text>
</comment>
<gene>
    <name evidence="1" type="ORF">DPMN_142958</name>
</gene>
<sequence>MNVKVRNIDWPRFGCWSLDSAGRGVLCCIVVFLLQTAIPTGDGVSVTGLRRFPETICGPVFCVNKVITL</sequence>
<evidence type="ECO:0000313" key="2">
    <source>
        <dbReference type="Proteomes" id="UP000828390"/>
    </source>
</evidence>
<organism evidence="1 2">
    <name type="scientific">Dreissena polymorpha</name>
    <name type="common">Zebra mussel</name>
    <name type="synonym">Mytilus polymorpha</name>
    <dbReference type="NCBI Taxonomy" id="45954"/>
    <lineage>
        <taxon>Eukaryota</taxon>
        <taxon>Metazoa</taxon>
        <taxon>Spiralia</taxon>
        <taxon>Lophotrochozoa</taxon>
        <taxon>Mollusca</taxon>
        <taxon>Bivalvia</taxon>
        <taxon>Autobranchia</taxon>
        <taxon>Heteroconchia</taxon>
        <taxon>Euheterodonta</taxon>
        <taxon>Imparidentia</taxon>
        <taxon>Neoheterodontei</taxon>
        <taxon>Myida</taxon>
        <taxon>Dreissenoidea</taxon>
        <taxon>Dreissenidae</taxon>
        <taxon>Dreissena</taxon>
    </lineage>
</organism>
<reference evidence="1" key="1">
    <citation type="journal article" date="2019" name="bioRxiv">
        <title>The Genome of the Zebra Mussel, Dreissena polymorpha: A Resource for Invasive Species Research.</title>
        <authorList>
            <person name="McCartney M.A."/>
            <person name="Auch B."/>
            <person name="Kono T."/>
            <person name="Mallez S."/>
            <person name="Zhang Y."/>
            <person name="Obille A."/>
            <person name="Becker A."/>
            <person name="Abrahante J.E."/>
            <person name="Garbe J."/>
            <person name="Badalamenti J.P."/>
            <person name="Herman A."/>
            <person name="Mangelson H."/>
            <person name="Liachko I."/>
            <person name="Sullivan S."/>
            <person name="Sone E.D."/>
            <person name="Koren S."/>
            <person name="Silverstein K.A.T."/>
            <person name="Beckman K.B."/>
            <person name="Gohl D.M."/>
        </authorList>
    </citation>
    <scope>NUCLEOTIDE SEQUENCE</scope>
    <source>
        <strain evidence="1">Duluth1</strain>
        <tissue evidence="1">Whole animal</tissue>
    </source>
</reference>
<proteinExistence type="predicted"/>
<protein>
    <submittedName>
        <fullName evidence="1">Uncharacterized protein</fullName>
    </submittedName>
</protein>
<name>A0A9D4GI81_DREPO</name>
<keyword evidence="2" id="KW-1185">Reference proteome</keyword>